<gene>
    <name evidence="2" type="ORF">PACLA_8A067435</name>
</gene>
<feature type="compositionally biased region" description="Basic and acidic residues" evidence="1">
    <location>
        <begin position="593"/>
        <end position="604"/>
    </location>
</feature>
<feature type="region of interest" description="Disordered" evidence="1">
    <location>
        <begin position="138"/>
        <end position="281"/>
    </location>
</feature>
<feature type="compositionally biased region" description="Low complexity" evidence="1">
    <location>
        <begin position="207"/>
        <end position="237"/>
    </location>
</feature>
<sequence>MATEENDEIEVDMSAENNITGINSGNVVESEQQSQSYSSKQHAEMLLKLRREKRTRKMKATKLKHQLQKLCSVKDGNIDTAQIENCVSELREILEETQLVMDEMSSLYLQMNDMKLHKEIMQESDNLELEIQQTIDRGNDLSSESNNNLQTEVQTPSHQDPTPSSQAPIPPGTQTTTLPYQSPSYQTPIPPGTQTTTLPYQSPSYQTTIPPGTHTTTLPYQSPSSQTPIPPGTQTTTLPYHSPSYQTPIPPGTQKTTLPYQSPSYQTPIPPGTQTTTLSYESPSYHRPIPLGTQTTTLPYPISPQMQGGKSAINRHLKALRVPVFGGTKAKFEELWSLFLSLVDASNEPINLKMARLQQSLTARAHDAIRGLGVSEPEYTEAKEILKTKFVRVAVVKLKAENRQAELGEGTLHSQLVRKLHDRHLECYSRWLNVHNKEPAVTSLCDWLKEEVAIKIEAKEMAHGLDEKLLPERRLPRGKPDEGRPRSYFTGKEVNDRFQNRIEKREERTKPPCVFCGQGNHGIWNCNQFKQKTVGERWKVAKEKYLCFRCLSNEHRGKDCRRTRPCDVDGCQLTHHRLLHDTAQSRKPGPVLPDERADPSREGPESLTNLTMTSNRSKLQPEATSLRTVPVWVKANGKKVKVNAVLDDASNESFMNEEVAGLLGLRTTWQTVQVRVLNDSVETFRSMPLQIDLESDDRQFTKTINVQTCPRAVTGSYQVVDWNLDRTMRNFWEIESTGTDKVCAKVMTEDEKLALGKVESSLQTLDYRYQVGVPWRSDRPELPSNRQMAQSRLVSTERNLRKNPIVANEYQKT</sequence>
<feature type="region of interest" description="Disordered" evidence="1">
    <location>
        <begin position="1"/>
        <end position="42"/>
    </location>
</feature>
<reference evidence="2" key="1">
    <citation type="submission" date="2020-04" db="EMBL/GenBank/DDBJ databases">
        <authorList>
            <person name="Alioto T."/>
            <person name="Alioto T."/>
            <person name="Gomez Garrido J."/>
        </authorList>
    </citation>
    <scope>NUCLEOTIDE SEQUENCE</scope>
    <source>
        <strain evidence="2">A484AB</strain>
    </source>
</reference>
<evidence type="ECO:0000313" key="3">
    <source>
        <dbReference type="Proteomes" id="UP001152795"/>
    </source>
</evidence>
<feature type="compositionally biased region" description="Polar residues" evidence="1">
    <location>
        <begin position="243"/>
        <end position="265"/>
    </location>
</feature>
<accession>A0A7D9IRB2</accession>
<evidence type="ECO:0000313" key="2">
    <source>
        <dbReference type="EMBL" id="CAB4016908.1"/>
    </source>
</evidence>
<feature type="region of interest" description="Disordered" evidence="1">
    <location>
        <begin position="582"/>
        <end position="621"/>
    </location>
</feature>
<keyword evidence="3" id="KW-1185">Reference proteome</keyword>
<comment type="caution">
    <text evidence="2">The sequence shown here is derived from an EMBL/GenBank/DDBJ whole genome shotgun (WGS) entry which is preliminary data.</text>
</comment>
<protein>
    <submittedName>
        <fullName evidence="2">Uncharacterized protein</fullName>
    </submittedName>
</protein>
<proteinExistence type="predicted"/>
<feature type="compositionally biased region" description="Acidic residues" evidence="1">
    <location>
        <begin position="1"/>
        <end position="13"/>
    </location>
</feature>
<feature type="non-terminal residue" evidence="2">
    <location>
        <position position="813"/>
    </location>
</feature>
<dbReference type="Proteomes" id="UP001152795">
    <property type="component" value="Unassembled WGS sequence"/>
</dbReference>
<feature type="compositionally biased region" description="Low complexity" evidence="1">
    <location>
        <begin position="29"/>
        <end position="40"/>
    </location>
</feature>
<dbReference type="PANTHER" id="PTHR47331">
    <property type="entry name" value="PHD-TYPE DOMAIN-CONTAINING PROTEIN"/>
    <property type="match status" value="1"/>
</dbReference>
<dbReference type="OrthoDB" id="8056668at2759"/>
<evidence type="ECO:0000256" key="1">
    <source>
        <dbReference type="SAM" id="MobiDB-lite"/>
    </source>
</evidence>
<dbReference type="EMBL" id="CACRXK020009306">
    <property type="protein sequence ID" value="CAB4016908.1"/>
    <property type="molecule type" value="Genomic_DNA"/>
</dbReference>
<organism evidence="2 3">
    <name type="scientific">Paramuricea clavata</name>
    <name type="common">Red gorgonian</name>
    <name type="synonym">Violescent sea-whip</name>
    <dbReference type="NCBI Taxonomy" id="317549"/>
    <lineage>
        <taxon>Eukaryota</taxon>
        <taxon>Metazoa</taxon>
        <taxon>Cnidaria</taxon>
        <taxon>Anthozoa</taxon>
        <taxon>Octocorallia</taxon>
        <taxon>Malacalcyonacea</taxon>
        <taxon>Plexauridae</taxon>
        <taxon>Paramuricea</taxon>
    </lineage>
</organism>
<feature type="compositionally biased region" description="Polar residues" evidence="1">
    <location>
        <begin position="15"/>
        <end position="27"/>
    </location>
</feature>
<name>A0A7D9IRB2_PARCT</name>
<dbReference type="AlphaFoldDB" id="A0A7D9IRB2"/>
<feature type="compositionally biased region" description="Polar residues" evidence="1">
    <location>
        <begin position="606"/>
        <end position="621"/>
    </location>
</feature>
<feature type="compositionally biased region" description="Polar residues" evidence="1">
    <location>
        <begin position="138"/>
        <end position="186"/>
    </location>
</feature>